<evidence type="ECO:0000256" key="1">
    <source>
        <dbReference type="ARBA" id="ARBA00023303"/>
    </source>
</evidence>
<reference evidence="2 4" key="1">
    <citation type="journal article" date="2008" name="Science">
        <title>The Physcomitrella genome reveals evolutionary insights into the conquest of land by plants.</title>
        <authorList>
            <person name="Rensing S."/>
            <person name="Lang D."/>
            <person name="Zimmer A."/>
            <person name="Terry A."/>
            <person name="Salamov A."/>
            <person name="Shapiro H."/>
            <person name="Nishiyama T."/>
            <person name="Perroud P.-F."/>
            <person name="Lindquist E."/>
            <person name="Kamisugi Y."/>
            <person name="Tanahashi T."/>
            <person name="Sakakibara K."/>
            <person name="Fujita T."/>
            <person name="Oishi K."/>
            <person name="Shin-I T."/>
            <person name="Kuroki Y."/>
            <person name="Toyoda A."/>
            <person name="Suzuki Y."/>
            <person name="Hashimoto A."/>
            <person name="Yamaguchi K."/>
            <person name="Sugano A."/>
            <person name="Kohara Y."/>
            <person name="Fujiyama A."/>
            <person name="Anterola A."/>
            <person name="Aoki S."/>
            <person name="Ashton N."/>
            <person name="Barbazuk W.B."/>
            <person name="Barker E."/>
            <person name="Bennetzen J."/>
            <person name="Bezanilla M."/>
            <person name="Blankenship R."/>
            <person name="Cho S.H."/>
            <person name="Dutcher S."/>
            <person name="Estelle M."/>
            <person name="Fawcett J.A."/>
            <person name="Gundlach H."/>
            <person name="Hanada K."/>
            <person name="Heyl A."/>
            <person name="Hicks K.A."/>
            <person name="Hugh J."/>
            <person name="Lohr M."/>
            <person name="Mayer K."/>
            <person name="Melkozernov A."/>
            <person name="Murata T."/>
            <person name="Nelson D."/>
            <person name="Pils B."/>
            <person name="Prigge M."/>
            <person name="Reiss B."/>
            <person name="Renner T."/>
            <person name="Rombauts S."/>
            <person name="Rushton P."/>
            <person name="Sanderfoot A."/>
            <person name="Schween G."/>
            <person name="Shiu S.-H."/>
            <person name="Stueber K."/>
            <person name="Theodoulou F.L."/>
            <person name="Tu H."/>
            <person name="Van de Peer Y."/>
            <person name="Verrier P.J."/>
            <person name="Waters E."/>
            <person name="Wood A."/>
            <person name="Yang L."/>
            <person name="Cove D."/>
            <person name="Cuming A."/>
            <person name="Hasebe M."/>
            <person name="Lucas S."/>
            <person name="Mishler D.B."/>
            <person name="Reski R."/>
            <person name="Grigoriev I."/>
            <person name="Quatrano R.S."/>
            <person name="Boore J.L."/>
        </authorList>
    </citation>
    <scope>NUCLEOTIDE SEQUENCE [LARGE SCALE GENOMIC DNA]</scope>
    <source>
        <strain evidence="3 4">cv. Gransden 2004</strain>
    </source>
</reference>
<proteinExistence type="predicted"/>
<protein>
    <submittedName>
        <fullName evidence="2 3">Uncharacterized protein</fullName>
    </submittedName>
</protein>
<keyword evidence="4" id="KW-1185">Reference proteome</keyword>
<evidence type="ECO:0000313" key="2">
    <source>
        <dbReference type="EMBL" id="PNR39626.1"/>
    </source>
</evidence>
<sequence length="95" mass="11368">MTEAFTLKANDLKFITDHFRDRIFSEQLKWTTRYYSTTWRMWAAVTIQLAWRRHKTSRGNQSRKSSAEKIQFVDLSTANPIQCCNRTVSVREHIR</sequence>
<dbReference type="InParanoid" id="A0A2K1JDM0"/>
<dbReference type="AlphaFoldDB" id="A0A2K1JDM0"/>
<keyword evidence="1" id="KW-0813">Transport</keyword>
<dbReference type="PANTHER" id="PTHR45651:SF14">
    <property type="entry name" value="CYCLIC NUCLEOTIDE-GATED ION CHANNEL 4"/>
    <property type="match status" value="1"/>
</dbReference>
<dbReference type="EnsemblPlants" id="Pp3c15_18460V3.1">
    <property type="protein sequence ID" value="PAC:32927348.CDS.1"/>
    <property type="gene ID" value="Pp3c15_18460"/>
</dbReference>
<reference evidence="2 4" key="2">
    <citation type="journal article" date="2018" name="Plant J.">
        <title>The Physcomitrella patens chromosome-scale assembly reveals moss genome structure and evolution.</title>
        <authorList>
            <person name="Lang D."/>
            <person name="Ullrich K.K."/>
            <person name="Murat F."/>
            <person name="Fuchs J."/>
            <person name="Jenkins J."/>
            <person name="Haas F.B."/>
            <person name="Piednoel M."/>
            <person name="Gundlach H."/>
            <person name="Van Bel M."/>
            <person name="Meyberg R."/>
            <person name="Vives C."/>
            <person name="Morata J."/>
            <person name="Symeonidi A."/>
            <person name="Hiss M."/>
            <person name="Muchero W."/>
            <person name="Kamisugi Y."/>
            <person name="Saleh O."/>
            <person name="Blanc G."/>
            <person name="Decker E.L."/>
            <person name="van Gessel N."/>
            <person name="Grimwood J."/>
            <person name="Hayes R.D."/>
            <person name="Graham S.W."/>
            <person name="Gunter L.E."/>
            <person name="McDaniel S.F."/>
            <person name="Hoernstein S.N.W."/>
            <person name="Larsson A."/>
            <person name="Li F.W."/>
            <person name="Perroud P.F."/>
            <person name="Phillips J."/>
            <person name="Ranjan P."/>
            <person name="Rokshar D.S."/>
            <person name="Rothfels C.J."/>
            <person name="Schneider L."/>
            <person name="Shu S."/>
            <person name="Stevenson D.W."/>
            <person name="Thummler F."/>
            <person name="Tillich M."/>
            <person name="Villarreal Aguilar J.C."/>
            <person name="Widiez T."/>
            <person name="Wong G.K."/>
            <person name="Wymore A."/>
            <person name="Zhang Y."/>
            <person name="Zimmer A.D."/>
            <person name="Quatrano R.S."/>
            <person name="Mayer K.F.X."/>
            <person name="Goodstein D."/>
            <person name="Casacuberta J.M."/>
            <person name="Vandepoele K."/>
            <person name="Reski R."/>
            <person name="Cuming A.C."/>
            <person name="Tuskan G.A."/>
            <person name="Maumus F."/>
            <person name="Salse J."/>
            <person name="Schmutz J."/>
            <person name="Rensing S.A."/>
        </authorList>
    </citation>
    <scope>NUCLEOTIDE SEQUENCE [LARGE SCALE GENOMIC DNA]</scope>
    <source>
        <strain evidence="3 4">cv. Gransden 2004</strain>
    </source>
</reference>
<gene>
    <name evidence="2" type="ORF">PHYPA_019905</name>
</gene>
<name>A0A2K1JDM0_PHYPA</name>
<dbReference type="GO" id="GO:0016020">
    <property type="term" value="C:membrane"/>
    <property type="evidence" value="ECO:0007669"/>
    <property type="project" value="UniProtKB-SubCell"/>
</dbReference>
<evidence type="ECO:0000313" key="4">
    <source>
        <dbReference type="Proteomes" id="UP000006727"/>
    </source>
</evidence>
<dbReference type="PANTHER" id="PTHR45651">
    <property type="entry name" value="CYCLIC NUCLEOTIDE-GATED ION CHANNEL 15-RELATED-RELATED"/>
    <property type="match status" value="1"/>
</dbReference>
<dbReference type="Proteomes" id="UP000006727">
    <property type="component" value="Chromosome 15"/>
</dbReference>
<keyword evidence="1" id="KW-0407">Ion channel</keyword>
<dbReference type="Gramene" id="Pp3c15_18460V3.1">
    <property type="protein sequence ID" value="PAC:32927348.CDS.1"/>
    <property type="gene ID" value="Pp3c15_18460"/>
</dbReference>
<dbReference type="GO" id="GO:0034220">
    <property type="term" value="P:monoatomic ion transmembrane transport"/>
    <property type="evidence" value="ECO:0007669"/>
    <property type="project" value="UniProtKB-KW"/>
</dbReference>
<evidence type="ECO:0000313" key="3">
    <source>
        <dbReference type="EnsemblPlants" id="PAC:32927348.CDS.1"/>
    </source>
</evidence>
<dbReference type="EMBL" id="ABEU02000015">
    <property type="protein sequence ID" value="PNR39626.1"/>
    <property type="molecule type" value="Genomic_DNA"/>
</dbReference>
<reference evidence="3" key="3">
    <citation type="submission" date="2020-12" db="UniProtKB">
        <authorList>
            <consortium name="EnsemblPlants"/>
        </authorList>
    </citation>
    <scope>IDENTIFICATION</scope>
</reference>
<keyword evidence="1" id="KW-0406">Ion transport</keyword>
<accession>A0A2K1JDM0</accession>
<organism evidence="2">
    <name type="scientific">Physcomitrium patens</name>
    <name type="common">Spreading-leaved earth moss</name>
    <name type="synonym">Physcomitrella patens</name>
    <dbReference type="NCBI Taxonomy" id="3218"/>
    <lineage>
        <taxon>Eukaryota</taxon>
        <taxon>Viridiplantae</taxon>
        <taxon>Streptophyta</taxon>
        <taxon>Embryophyta</taxon>
        <taxon>Bryophyta</taxon>
        <taxon>Bryophytina</taxon>
        <taxon>Bryopsida</taxon>
        <taxon>Funariidae</taxon>
        <taxon>Funariales</taxon>
        <taxon>Funariaceae</taxon>
        <taxon>Physcomitrium</taxon>
    </lineage>
</organism>